<dbReference type="PANTHER" id="PTHR11538">
    <property type="entry name" value="PHENYLALANYL-TRNA SYNTHETASE"/>
    <property type="match status" value="1"/>
</dbReference>
<dbReference type="Proteomes" id="UP000001396">
    <property type="component" value="Unassembled WGS sequence"/>
</dbReference>
<protein>
    <recommendedName>
        <fullName evidence="3">phenylalanine--tRNA ligase</fullName>
        <ecNumber evidence="3">6.1.1.20</ecNumber>
    </recommendedName>
    <alternativeName>
        <fullName evidence="11">Phenylalanyl-tRNA synthetase</fullName>
    </alternativeName>
</protein>
<dbReference type="EC" id="6.1.1.20" evidence="3"/>
<evidence type="ECO:0000256" key="7">
    <source>
        <dbReference type="ARBA" id="ARBA00022917"/>
    </source>
</evidence>
<dbReference type="FunFam" id="3.30.70.380:FF:000002">
    <property type="entry name" value="phenylalanine--tRNA ligase, mitochondrial"/>
    <property type="match status" value="1"/>
</dbReference>
<dbReference type="FunFam" id="3.30.930.10:FF:000053">
    <property type="entry name" value="Phenylalanyl-tRNA synthetase mitochondrial"/>
    <property type="match status" value="1"/>
</dbReference>
<dbReference type="RefSeq" id="XP_020432795.1">
    <property type="nucleotide sequence ID" value="XM_020577121.1"/>
</dbReference>
<dbReference type="Gene3D" id="3.30.70.380">
    <property type="entry name" value="Ferrodoxin-fold anticodon-binding domain"/>
    <property type="match status" value="1"/>
</dbReference>
<feature type="domain" description="FDX-ACB" evidence="15">
    <location>
        <begin position="478"/>
        <end position="570"/>
    </location>
</feature>
<evidence type="ECO:0000256" key="10">
    <source>
        <dbReference type="ARBA" id="ARBA00023146"/>
    </source>
</evidence>
<keyword evidence="8" id="KW-0809">Transit peptide</keyword>
<dbReference type="EMBL" id="ADBJ01000028">
    <property type="protein sequence ID" value="EFA80675.1"/>
    <property type="molecule type" value="Genomic_DNA"/>
</dbReference>
<dbReference type="Pfam" id="PF03147">
    <property type="entry name" value="FDX-ACB"/>
    <property type="match status" value="1"/>
</dbReference>
<evidence type="ECO:0000256" key="1">
    <source>
        <dbReference type="ARBA" id="ARBA00004305"/>
    </source>
</evidence>
<dbReference type="NCBIfam" id="TIGR00469">
    <property type="entry name" value="pheS_mito"/>
    <property type="match status" value="1"/>
</dbReference>
<evidence type="ECO:0000256" key="9">
    <source>
        <dbReference type="ARBA" id="ARBA00023128"/>
    </source>
</evidence>
<dbReference type="FunCoup" id="D3BCN3">
    <property type="interactions" value="600"/>
</dbReference>
<evidence type="ECO:0000256" key="4">
    <source>
        <dbReference type="ARBA" id="ARBA00022598"/>
    </source>
</evidence>
<dbReference type="SUPFAM" id="SSF54991">
    <property type="entry name" value="Anticodon-binding domain of PheRS"/>
    <property type="match status" value="1"/>
</dbReference>
<dbReference type="InParanoid" id="D3BCN3"/>
<accession>D3BCN3</accession>
<dbReference type="GO" id="GO:0000049">
    <property type="term" value="F:tRNA binding"/>
    <property type="evidence" value="ECO:0007669"/>
    <property type="project" value="InterPro"/>
</dbReference>
<feature type="domain" description="Aminoacyl-transfer RNA synthetases class-II family profile" evidence="14">
    <location>
        <begin position="204"/>
        <end position="461"/>
    </location>
</feature>
<keyword evidence="6" id="KW-0067">ATP-binding</keyword>
<dbReference type="InterPro" id="IPR006195">
    <property type="entry name" value="aa-tRNA-synth_II"/>
</dbReference>
<dbReference type="OMA" id="GYTICAD"/>
<dbReference type="SMART" id="SM00896">
    <property type="entry name" value="FDX-ACB"/>
    <property type="match status" value="1"/>
</dbReference>
<evidence type="ECO:0000256" key="11">
    <source>
        <dbReference type="ARBA" id="ARBA00031194"/>
    </source>
</evidence>
<dbReference type="GO" id="GO:0004826">
    <property type="term" value="F:phenylalanine-tRNA ligase activity"/>
    <property type="evidence" value="ECO:0007669"/>
    <property type="project" value="UniProtKB-EC"/>
</dbReference>
<dbReference type="GO" id="GO:0005524">
    <property type="term" value="F:ATP binding"/>
    <property type="evidence" value="ECO:0007669"/>
    <property type="project" value="UniProtKB-KW"/>
</dbReference>
<dbReference type="InterPro" id="IPR036690">
    <property type="entry name" value="Fdx_antiC-bd_sf"/>
</dbReference>
<comment type="similarity">
    <text evidence="2">Belongs to the class-II aminoacyl-tRNA synthetase family.</text>
</comment>
<comment type="catalytic activity">
    <reaction evidence="12">
        <text>tRNA(Phe) + L-phenylalanine + ATP = L-phenylalanyl-tRNA(Phe) + AMP + diphosphate + H(+)</text>
        <dbReference type="Rhea" id="RHEA:19413"/>
        <dbReference type="Rhea" id="RHEA-COMP:9668"/>
        <dbReference type="Rhea" id="RHEA-COMP:9699"/>
        <dbReference type="ChEBI" id="CHEBI:15378"/>
        <dbReference type="ChEBI" id="CHEBI:30616"/>
        <dbReference type="ChEBI" id="CHEBI:33019"/>
        <dbReference type="ChEBI" id="CHEBI:58095"/>
        <dbReference type="ChEBI" id="CHEBI:78442"/>
        <dbReference type="ChEBI" id="CHEBI:78531"/>
        <dbReference type="ChEBI" id="CHEBI:456215"/>
        <dbReference type="EC" id="6.1.1.20"/>
    </reaction>
</comment>
<sequence length="570" mass="65761">MSTNHLKLTSNFISSMPSGKDPRFTSSLKKYPNSSFFSVCGSGYCNVLQYLNVVTPEVIGELVNFKCDLNKPYPPLSANYAVTLDGFVYHDKNNEGFHQGGYEFFKAILKKNTSLVSGSTYLSKSNNFGNDSIRLVTSTSLLSNIRSYSSTTTTDVTAELIKKDLTSNIDYTATIPLNGNIPNTITEKLGKNLHLTTDHPLNLIKKKIQHHFAQQKDGPAFKFYDEFSPRVTSKQNFDELLFPKNHVGRSANDTYYYSRDQLLRTHTSAHQTHLLRDSQRAFLVTGDVYRRDTIDSVHYPIFHQMEGVRTFTPAELAKLAPNSAKLEYNSATNYYEDAEYKNNEEVKLVEAHLKKSLEDMIRDVIGHPDMQIRWINAYFPFTSPSWEMEILFQDKWLEVLGCGVVHPSIMTNCGLIDSRGWAFGLGLERLAMILFEIPDIRLFWTQDSRFHNQFRGVDKNPKELTHIDIKNVKFQSYSKYPSCFKDMTFWLPTEGFHENSYYEFLRSIGGDLIENVEMIDQFKHPKNGKTSQCYRIHYRSMERNLTNEEIDKIQTEIRSKIEKHLNVQLR</sequence>
<comment type="subcellular location">
    <subcellularLocation>
        <location evidence="1">Mitochondrion matrix</location>
    </subcellularLocation>
</comment>
<evidence type="ECO:0000256" key="13">
    <source>
        <dbReference type="ARBA" id="ARBA00057761"/>
    </source>
</evidence>
<name>D3BCN3_HETP5</name>
<evidence type="ECO:0000256" key="5">
    <source>
        <dbReference type="ARBA" id="ARBA00022741"/>
    </source>
</evidence>
<evidence type="ECO:0000313" key="16">
    <source>
        <dbReference type="EMBL" id="EFA80675.1"/>
    </source>
</evidence>
<keyword evidence="9" id="KW-0496">Mitochondrion</keyword>
<comment type="caution">
    <text evidence="16">The sequence shown here is derived from an EMBL/GenBank/DDBJ whole genome shotgun (WGS) entry which is preliminary data.</text>
</comment>
<evidence type="ECO:0000256" key="12">
    <source>
        <dbReference type="ARBA" id="ARBA00049255"/>
    </source>
</evidence>
<dbReference type="PROSITE" id="PS51447">
    <property type="entry name" value="FDX_ACB"/>
    <property type="match status" value="1"/>
</dbReference>
<organism evidence="16 17">
    <name type="scientific">Heterostelium pallidum (strain ATCC 26659 / Pp 5 / PN500)</name>
    <name type="common">Cellular slime mold</name>
    <name type="synonym">Polysphondylium pallidum</name>
    <dbReference type="NCBI Taxonomy" id="670386"/>
    <lineage>
        <taxon>Eukaryota</taxon>
        <taxon>Amoebozoa</taxon>
        <taxon>Evosea</taxon>
        <taxon>Eumycetozoa</taxon>
        <taxon>Dictyostelia</taxon>
        <taxon>Acytosteliales</taxon>
        <taxon>Acytosteliaceae</taxon>
        <taxon>Heterostelium</taxon>
    </lineage>
</organism>
<gene>
    <name evidence="16" type="primary">mpheS</name>
    <name evidence="16" type="ORF">PPL_06258</name>
</gene>
<keyword evidence="5" id="KW-0547">Nucleotide-binding</keyword>
<dbReference type="CDD" id="cd00496">
    <property type="entry name" value="PheRS_alpha_core"/>
    <property type="match status" value="1"/>
</dbReference>
<dbReference type="PROSITE" id="PS50862">
    <property type="entry name" value="AA_TRNA_LIGASE_II"/>
    <property type="match status" value="1"/>
</dbReference>
<evidence type="ECO:0000256" key="8">
    <source>
        <dbReference type="ARBA" id="ARBA00022946"/>
    </source>
</evidence>
<dbReference type="InterPro" id="IPR002319">
    <property type="entry name" value="Phenylalanyl-tRNA_Synthase"/>
</dbReference>
<dbReference type="AlphaFoldDB" id="D3BCN3"/>
<proteinExistence type="inferred from homology"/>
<dbReference type="InterPro" id="IPR005121">
    <property type="entry name" value="Fdx_antiC-bd"/>
</dbReference>
<evidence type="ECO:0000259" key="15">
    <source>
        <dbReference type="PROSITE" id="PS51447"/>
    </source>
</evidence>
<evidence type="ECO:0000256" key="3">
    <source>
        <dbReference type="ARBA" id="ARBA00012814"/>
    </source>
</evidence>
<keyword evidence="7" id="KW-0648">Protein biosynthesis</keyword>
<dbReference type="GeneID" id="31361741"/>
<evidence type="ECO:0000256" key="6">
    <source>
        <dbReference type="ARBA" id="ARBA00022840"/>
    </source>
</evidence>
<dbReference type="InterPro" id="IPR045864">
    <property type="entry name" value="aa-tRNA-synth_II/BPL/LPL"/>
</dbReference>
<evidence type="ECO:0000313" key="17">
    <source>
        <dbReference type="Proteomes" id="UP000001396"/>
    </source>
</evidence>
<reference evidence="16 17" key="1">
    <citation type="journal article" date="2011" name="Genome Res.">
        <title>Phylogeny-wide analysis of social amoeba genomes highlights ancient origins for complex intercellular communication.</title>
        <authorList>
            <person name="Heidel A.J."/>
            <person name="Lawal H.M."/>
            <person name="Felder M."/>
            <person name="Schilde C."/>
            <person name="Helps N.R."/>
            <person name="Tunggal B."/>
            <person name="Rivero F."/>
            <person name="John U."/>
            <person name="Schleicher M."/>
            <person name="Eichinger L."/>
            <person name="Platzer M."/>
            <person name="Noegel A.A."/>
            <person name="Schaap P."/>
            <person name="Gloeckner G."/>
        </authorList>
    </citation>
    <scope>NUCLEOTIDE SEQUENCE [LARGE SCALE GENOMIC DNA]</scope>
    <source>
        <strain evidence="17">ATCC 26659 / Pp 5 / PN500</strain>
    </source>
</reference>
<evidence type="ECO:0000256" key="2">
    <source>
        <dbReference type="ARBA" id="ARBA00008226"/>
    </source>
</evidence>
<keyword evidence="4" id="KW-0436">Ligase</keyword>
<keyword evidence="10 16" id="KW-0030">Aminoacyl-tRNA synthetase</keyword>
<dbReference type="Pfam" id="PF01409">
    <property type="entry name" value="tRNA-synt_2d"/>
    <property type="match status" value="2"/>
</dbReference>
<evidence type="ECO:0000259" key="14">
    <source>
        <dbReference type="PROSITE" id="PS50862"/>
    </source>
</evidence>
<dbReference type="Gene3D" id="3.30.930.10">
    <property type="entry name" value="Bira Bifunctional Protein, Domain 2"/>
    <property type="match status" value="1"/>
</dbReference>
<dbReference type="SUPFAM" id="SSF55681">
    <property type="entry name" value="Class II aaRS and biotin synthetases"/>
    <property type="match status" value="1"/>
</dbReference>
<keyword evidence="17" id="KW-1185">Reference proteome</keyword>
<dbReference type="STRING" id="670386.D3BCN3"/>
<dbReference type="PANTHER" id="PTHR11538:SF41">
    <property type="entry name" value="PHENYLALANINE--TRNA LIGASE, MITOCHONDRIAL"/>
    <property type="match status" value="1"/>
</dbReference>
<dbReference type="GO" id="GO:0005759">
    <property type="term" value="C:mitochondrial matrix"/>
    <property type="evidence" value="ECO:0007669"/>
    <property type="project" value="UniProtKB-SubCell"/>
</dbReference>
<dbReference type="InterPro" id="IPR004530">
    <property type="entry name" value="Phe-tRNA-synth_IIc_mito"/>
</dbReference>
<comment type="function">
    <text evidence="13">Is responsible for the charging of tRNA(Phe) with phenylalanine in mitochondrial translation.</text>
</comment>
<dbReference type="GO" id="GO:0006432">
    <property type="term" value="P:phenylalanyl-tRNA aminoacylation"/>
    <property type="evidence" value="ECO:0007669"/>
    <property type="project" value="InterPro"/>
</dbReference>